<evidence type="ECO:0000313" key="3">
    <source>
        <dbReference type="Proteomes" id="UP000184480"/>
    </source>
</evidence>
<feature type="domain" description="Type 9 secretion system plug protein N-terminal" evidence="1">
    <location>
        <begin position="41"/>
        <end position="165"/>
    </location>
</feature>
<evidence type="ECO:0000259" key="1">
    <source>
        <dbReference type="Pfam" id="PF17116"/>
    </source>
</evidence>
<dbReference type="InterPro" id="IPR013783">
    <property type="entry name" value="Ig-like_fold"/>
</dbReference>
<dbReference type="EMBL" id="FQUC01000006">
    <property type="protein sequence ID" value="SHF40094.1"/>
    <property type="molecule type" value="Genomic_DNA"/>
</dbReference>
<name>A0A1M5BC53_9BACT</name>
<dbReference type="Proteomes" id="UP000184480">
    <property type="component" value="Unassembled WGS sequence"/>
</dbReference>
<proteinExistence type="predicted"/>
<reference evidence="3" key="1">
    <citation type="submission" date="2016-11" db="EMBL/GenBank/DDBJ databases">
        <authorList>
            <person name="Varghese N."/>
            <person name="Submissions S."/>
        </authorList>
    </citation>
    <scope>NUCLEOTIDE SEQUENCE [LARGE SCALE GENOMIC DNA]</scope>
    <source>
        <strain evidence="3">DSM 27370</strain>
    </source>
</reference>
<dbReference type="STRING" id="1346286.SAMN05444362_10619"/>
<sequence>MVSIEEYIMMKTIYIFILLLLFQLQLNAQTYRTQSLVKEAQTIQVNAMGNWASLPAIDLSGDNYVRINFDLLGQESLRPLRYRIISCDADWQKSRLLDIEYLEGFNDLPIEDYAQSVNTTIDYTNYNLEIPNDRQRIKLSGNYAIEVYDEDEPQKILLTACFSLFDSKVKIDGSVSSNTDIDVNKEHQQVSFTINTNNLQIRDPFSDLKIVVRQNNRIDNQRTQIKPTYIQGTNLIYEHNRDLIFEAGNEYRRFETVSYRYNGLHVESTEFVRPYYNSYIAPDKERSGKRYVYDQDQNGRFLIRNAEARGDSDTEADYFTTYFNLMMDEPILEPVYLNGSFTNNTFDNSYKMKYDIENKKYIAAVLLKQGAYNYQYLVKRGDVYTPALIEGNYFETQNEYTIYVYYRAVGSFADQLVGLLLISGK</sequence>
<dbReference type="Pfam" id="PF17116">
    <property type="entry name" value="T9SS_plug_1st"/>
    <property type="match status" value="1"/>
</dbReference>
<dbReference type="Gene3D" id="2.60.40.10">
    <property type="entry name" value="Immunoglobulins"/>
    <property type="match status" value="1"/>
</dbReference>
<evidence type="ECO:0000313" key="2">
    <source>
        <dbReference type="EMBL" id="SHF40094.1"/>
    </source>
</evidence>
<dbReference type="AlphaFoldDB" id="A0A1M5BC53"/>
<organism evidence="2 3">
    <name type="scientific">Dysgonomonas macrotermitis</name>
    <dbReference type="NCBI Taxonomy" id="1346286"/>
    <lineage>
        <taxon>Bacteria</taxon>
        <taxon>Pseudomonadati</taxon>
        <taxon>Bacteroidota</taxon>
        <taxon>Bacteroidia</taxon>
        <taxon>Bacteroidales</taxon>
        <taxon>Dysgonomonadaceae</taxon>
        <taxon>Dysgonomonas</taxon>
    </lineage>
</organism>
<accession>A0A1M5BC53</accession>
<gene>
    <name evidence="2" type="ORF">SAMN05444362_10619</name>
</gene>
<dbReference type="InterPro" id="IPR031345">
    <property type="entry name" value="T9SS_Plug_N"/>
</dbReference>
<protein>
    <recommendedName>
        <fullName evidence="1">Type 9 secretion system plug protein N-terminal domain-containing protein</fullName>
    </recommendedName>
</protein>
<keyword evidence="3" id="KW-1185">Reference proteome</keyword>